<evidence type="ECO:0000313" key="3">
    <source>
        <dbReference type="Proteomes" id="UP000183275"/>
    </source>
</evidence>
<evidence type="ECO:0000313" key="2">
    <source>
        <dbReference type="EMBL" id="SEW21477.1"/>
    </source>
</evidence>
<keyword evidence="1" id="KW-1133">Transmembrane helix</keyword>
<keyword evidence="1" id="KW-0812">Transmembrane</keyword>
<feature type="transmembrane region" description="Helical" evidence="1">
    <location>
        <begin position="95"/>
        <end position="112"/>
    </location>
</feature>
<dbReference type="EMBL" id="FOIS01000004">
    <property type="protein sequence ID" value="SEW21477.1"/>
    <property type="molecule type" value="Genomic_DNA"/>
</dbReference>
<evidence type="ECO:0000256" key="1">
    <source>
        <dbReference type="SAM" id="Phobius"/>
    </source>
</evidence>
<feature type="transmembrane region" description="Helical" evidence="1">
    <location>
        <begin position="346"/>
        <end position="364"/>
    </location>
</feature>
<reference evidence="3" key="1">
    <citation type="submission" date="2016-10" db="EMBL/GenBank/DDBJ databases">
        <authorList>
            <person name="Varghese N."/>
        </authorList>
    </citation>
    <scope>NUCLEOTIDE SEQUENCE [LARGE SCALE GENOMIC DNA]</scope>
    <source>
        <strain evidence="3">CGMCC 1.12284</strain>
    </source>
</reference>
<feature type="transmembrane region" description="Helical" evidence="1">
    <location>
        <begin position="68"/>
        <end position="89"/>
    </location>
</feature>
<organism evidence="2 3">
    <name type="scientific">Natrinema salifodinae</name>
    <dbReference type="NCBI Taxonomy" id="1202768"/>
    <lineage>
        <taxon>Archaea</taxon>
        <taxon>Methanobacteriati</taxon>
        <taxon>Methanobacteriota</taxon>
        <taxon>Stenosarchaea group</taxon>
        <taxon>Halobacteria</taxon>
        <taxon>Halobacteriales</taxon>
        <taxon>Natrialbaceae</taxon>
        <taxon>Natrinema</taxon>
    </lineage>
</organism>
<keyword evidence="3" id="KW-1185">Reference proteome</keyword>
<feature type="transmembrane region" description="Helical" evidence="1">
    <location>
        <begin position="376"/>
        <end position="394"/>
    </location>
</feature>
<dbReference type="STRING" id="1202768.SAMN05216285_3025"/>
<accession>A0A1I0Q4K0</accession>
<proteinExistence type="predicted"/>
<feature type="transmembrane region" description="Helical" evidence="1">
    <location>
        <begin position="284"/>
        <end position="307"/>
    </location>
</feature>
<dbReference type="OrthoDB" id="170880at2157"/>
<feature type="transmembrane region" description="Helical" evidence="1">
    <location>
        <begin position="124"/>
        <end position="145"/>
    </location>
</feature>
<name>A0A1I0Q4K0_9EURY</name>
<protein>
    <submittedName>
        <fullName evidence="2">Uncharacterized protein</fullName>
    </submittedName>
</protein>
<feature type="transmembrane region" description="Helical" evidence="1">
    <location>
        <begin position="313"/>
        <end position="334"/>
    </location>
</feature>
<feature type="transmembrane region" description="Helical" evidence="1">
    <location>
        <begin position="252"/>
        <end position="272"/>
    </location>
</feature>
<keyword evidence="1" id="KW-0472">Membrane</keyword>
<dbReference type="Proteomes" id="UP000183275">
    <property type="component" value="Unassembled WGS sequence"/>
</dbReference>
<dbReference type="RefSeq" id="WP_049989642.1">
    <property type="nucleotide sequence ID" value="NZ_FOIS01000004.1"/>
</dbReference>
<gene>
    <name evidence="2" type="ORF">SAMN05216285_3025</name>
</gene>
<feature type="transmembrane region" description="Helical" evidence="1">
    <location>
        <begin position="165"/>
        <end position="187"/>
    </location>
</feature>
<feature type="transmembrane region" description="Helical" evidence="1">
    <location>
        <begin position="23"/>
        <end position="56"/>
    </location>
</feature>
<feature type="transmembrane region" description="Helical" evidence="1">
    <location>
        <begin position="448"/>
        <end position="469"/>
    </location>
</feature>
<feature type="transmembrane region" description="Helical" evidence="1">
    <location>
        <begin position="415"/>
        <end position="442"/>
    </location>
</feature>
<dbReference type="eggNOG" id="arCOG10667">
    <property type="taxonomic scope" value="Archaea"/>
</dbReference>
<sequence length="470" mass="44762">MSIGADAATGAGADADRLPPATAWAITVAAVVGTLGLIGYEPLVAVGLLPGLGLALARSGFDGSYARVTLASAFLPVAVLGTIAVAALAGGPVSGLLTIAGTVVGATAPGVVTGRSTTTAFVRAGAAALCAAVVGAGAASIAVSVESLGGVRPVIATILWLTGEGPTGLLIAIGAAGAAAVGSLFVVPPAAFARPSGRGSYVRTRNAVAWSIAIATAVVVAGLGAVVVLSGFVPPLQPLVAALGDSTVGRSLATGAVGVGLAVALYGAVVRASWLHSTEPGNAVVPIVVGGVAGIAVPFAAMVGVGVAPIDAAALFGVTAVVLGVGWLGAWGYADAVSMGHAPSRATALAIALAVGGVGAAASVEVAALDLETARAGAATFVALAAGTFTYDVGQYGLALTREVGAEGASRRPQLVRLGWSGAVAVVGVPVASLGVLGAAVLAPTLSIPATAGVIAAVTAVLGGAWLLFR</sequence>
<dbReference type="AlphaFoldDB" id="A0A1I0Q4K0"/>
<feature type="transmembrane region" description="Helical" evidence="1">
    <location>
        <begin position="208"/>
        <end position="232"/>
    </location>
</feature>